<dbReference type="PANTHER" id="PTHR10587">
    <property type="entry name" value="GLYCOSYL TRANSFERASE-RELATED"/>
    <property type="match status" value="1"/>
</dbReference>
<keyword evidence="4" id="KW-1185">Reference proteome</keyword>
<dbReference type="Gene3D" id="3.20.20.370">
    <property type="entry name" value="Glycoside hydrolase/deacetylase"/>
    <property type="match status" value="1"/>
</dbReference>
<evidence type="ECO:0000259" key="2">
    <source>
        <dbReference type="PROSITE" id="PS51677"/>
    </source>
</evidence>
<dbReference type="PROSITE" id="PS51677">
    <property type="entry name" value="NODB"/>
    <property type="match status" value="1"/>
</dbReference>
<dbReference type="InterPro" id="IPR002509">
    <property type="entry name" value="NODB_dom"/>
</dbReference>
<name>A0ABR7LXG0_9ACTN</name>
<organism evidence="3 4">
    <name type="scientific">Actinomadura alba</name>
    <dbReference type="NCBI Taxonomy" id="406431"/>
    <lineage>
        <taxon>Bacteria</taxon>
        <taxon>Bacillati</taxon>
        <taxon>Actinomycetota</taxon>
        <taxon>Actinomycetes</taxon>
        <taxon>Streptosporangiales</taxon>
        <taxon>Thermomonosporaceae</taxon>
        <taxon>Actinomadura</taxon>
    </lineage>
</organism>
<dbReference type="CDD" id="cd10917">
    <property type="entry name" value="CE4_NodB_like_6s_7s"/>
    <property type="match status" value="1"/>
</dbReference>
<evidence type="ECO:0000256" key="1">
    <source>
        <dbReference type="SAM" id="MobiDB-lite"/>
    </source>
</evidence>
<dbReference type="Pfam" id="PF01522">
    <property type="entry name" value="Polysacc_deac_1"/>
    <property type="match status" value="1"/>
</dbReference>
<dbReference type="PROSITE" id="PS51318">
    <property type="entry name" value="TAT"/>
    <property type="match status" value="1"/>
</dbReference>
<protein>
    <submittedName>
        <fullName evidence="3">Polysaccharide deacetylase family protein</fullName>
    </submittedName>
</protein>
<comment type="caution">
    <text evidence="3">The sequence shown here is derived from an EMBL/GenBank/DDBJ whole genome shotgun (WGS) entry which is preliminary data.</text>
</comment>
<dbReference type="InterPro" id="IPR050248">
    <property type="entry name" value="Polysacc_deacetylase_ArnD"/>
</dbReference>
<dbReference type="InterPro" id="IPR011330">
    <property type="entry name" value="Glyco_hydro/deAcase_b/a-brl"/>
</dbReference>
<evidence type="ECO:0000313" key="4">
    <source>
        <dbReference type="Proteomes" id="UP000805614"/>
    </source>
</evidence>
<proteinExistence type="predicted"/>
<accession>A0ABR7LXG0</accession>
<dbReference type="PANTHER" id="PTHR10587:SF137">
    <property type="entry name" value="4-DEOXY-4-FORMAMIDO-L-ARABINOSE-PHOSPHOUNDECAPRENOL DEFORMYLASE ARND-RELATED"/>
    <property type="match status" value="1"/>
</dbReference>
<dbReference type="EMBL" id="JABVEC010000027">
    <property type="protein sequence ID" value="MBC6469455.1"/>
    <property type="molecule type" value="Genomic_DNA"/>
</dbReference>
<evidence type="ECO:0000313" key="3">
    <source>
        <dbReference type="EMBL" id="MBC6469455.1"/>
    </source>
</evidence>
<reference evidence="3 4" key="1">
    <citation type="submission" date="2020-06" db="EMBL/GenBank/DDBJ databases">
        <title>Actinomadura xiongansis sp. nov., isolated from soil of Baiyangdian.</title>
        <authorList>
            <person name="Zhang X."/>
        </authorList>
    </citation>
    <scope>NUCLEOTIDE SEQUENCE [LARGE SCALE GENOMIC DNA]</scope>
    <source>
        <strain evidence="3 4">HBUM206468</strain>
    </source>
</reference>
<feature type="region of interest" description="Disordered" evidence="1">
    <location>
        <begin position="32"/>
        <end position="73"/>
    </location>
</feature>
<dbReference type="SUPFAM" id="SSF88713">
    <property type="entry name" value="Glycoside hydrolase/deacetylase"/>
    <property type="match status" value="1"/>
</dbReference>
<dbReference type="RefSeq" id="WP_187246502.1">
    <property type="nucleotide sequence ID" value="NZ_BAAAOK010000011.1"/>
</dbReference>
<feature type="domain" description="NodB homology" evidence="2">
    <location>
        <begin position="88"/>
        <end position="268"/>
    </location>
</feature>
<dbReference type="Proteomes" id="UP000805614">
    <property type="component" value="Unassembled WGS sequence"/>
</dbReference>
<dbReference type="InterPro" id="IPR006311">
    <property type="entry name" value="TAT_signal"/>
</dbReference>
<gene>
    <name evidence="3" type="ORF">HKK74_28780</name>
</gene>
<sequence length="270" mass="29606">MDLPTDLSRRQALGLGALGAFGVSVTSSALLRGDAPPADPRQSSALPVPSPRPAHSVTRKPRPTPTPIPARRTPAFKIHDIRPDAPARSIALTIDDGPSREWTPKVLALLDRHDVKATFCVIGMEVRRFPELLREIVAAGHQVANHTMHHPVSFSRLSARGVEKEIRDAHRRIQDVGGTTPTLFRAPGGNWSPTVMRTAARYGMLPIDWDIDPRDWSRPGAERITRSLLRGKGGDILLCHDGGGDRSQTLSSLRKVVPRLKDRGLEFITL</sequence>